<name>A0ABP6T3Z5_9ACTN</name>
<organism evidence="8 9">
    <name type="scientific">Cryptosporangium minutisporangium</name>
    <dbReference type="NCBI Taxonomy" id="113569"/>
    <lineage>
        <taxon>Bacteria</taxon>
        <taxon>Bacillati</taxon>
        <taxon>Actinomycetota</taxon>
        <taxon>Actinomycetes</taxon>
        <taxon>Cryptosporangiales</taxon>
        <taxon>Cryptosporangiaceae</taxon>
        <taxon>Cryptosporangium</taxon>
    </lineage>
</organism>
<dbReference type="Proteomes" id="UP001501676">
    <property type="component" value="Unassembled WGS sequence"/>
</dbReference>
<keyword evidence="3 6" id="KW-1133">Transmembrane helix</keyword>
<dbReference type="SMART" id="SM00327">
    <property type="entry name" value="VWA"/>
    <property type="match status" value="1"/>
</dbReference>
<keyword evidence="4 6" id="KW-0472">Membrane</keyword>
<dbReference type="PANTHER" id="PTHR22550:SF5">
    <property type="entry name" value="LEUCINE ZIPPER PROTEIN 4"/>
    <property type="match status" value="1"/>
</dbReference>
<dbReference type="EMBL" id="BAAAYN010000038">
    <property type="protein sequence ID" value="GAA3392606.1"/>
    <property type="molecule type" value="Genomic_DNA"/>
</dbReference>
<comment type="caution">
    <text evidence="8">The sequence shown here is derived from an EMBL/GenBank/DDBJ whole genome shotgun (WGS) entry which is preliminary data.</text>
</comment>
<evidence type="ECO:0000256" key="4">
    <source>
        <dbReference type="ARBA" id="ARBA00023136"/>
    </source>
</evidence>
<evidence type="ECO:0000256" key="1">
    <source>
        <dbReference type="ARBA" id="ARBA00022475"/>
    </source>
</evidence>
<dbReference type="PANTHER" id="PTHR22550">
    <property type="entry name" value="SPORE GERMINATION PROTEIN"/>
    <property type="match status" value="1"/>
</dbReference>
<dbReference type="Pfam" id="PF07584">
    <property type="entry name" value="BatA"/>
    <property type="match status" value="1"/>
</dbReference>
<feature type="region of interest" description="Disordered" evidence="5">
    <location>
        <begin position="191"/>
        <end position="216"/>
    </location>
</feature>
<feature type="domain" description="VWFA" evidence="7">
    <location>
        <begin position="87"/>
        <end position="321"/>
    </location>
</feature>
<dbReference type="InterPro" id="IPR002035">
    <property type="entry name" value="VWF_A"/>
</dbReference>
<keyword evidence="1" id="KW-1003">Cell membrane</keyword>
<dbReference type="InterPro" id="IPR050768">
    <property type="entry name" value="UPF0353/GerABKA_families"/>
</dbReference>
<evidence type="ECO:0000256" key="6">
    <source>
        <dbReference type="SAM" id="Phobius"/>
    </source>
</evidence>
<reference evidence="9" key="1">
    <citation type="journal article" date="2019" name="Int. J. Syst. Evol. Microbiol.">
        <title>The Global Catalogue of Microorganisms (GCM) 10K type strain sequencing project: providing services to taxonomists for standard genome sequencing and annotation.</title>
        <authorList>
            <consortium name="The Broad Institute Genomics Platform"/>
            <consortium name="The Broad Institute Genome Sequencing Center for Infectious Disease"/>
            <person name="Wu L."/>
            <person name="Ma J."/>
        </authorList>
    </citation>
    <scope>NUCLEOTIDE SEQUENCE [LARGE SCALE GENOMIC DNA]</scope>
    <source>
        <strain evidence="9">JCM 9458</strain>
    </source>
</reference>
<feature type="transmembrane region" description="Helical" evidence="6">
    <location>
        <begin position="334"/>
        <end position="356"/>
    </location>
</feature>
<dbReference type="Gene3D" id="3.40.50.410">
    <property type="entry name" value="von Willebrand factor, type A domain"/>
    <property type="match status" value="1"/>
</dbReference>
<dbReference type="Pfam" id="PF13519">
    <property type="entry name" value="VWA_2"/>
    <property type="match status" value="1"/>
</dbReference>
<dbReference type="RefSeq" id="WP_345731120.1">
    <property type="nucleotide sequence ID" value="NZ_BAAAYN010000038.1"/>
</dbReference>
<proteinExistence type="predicted"/>
<gene>
    <name evidence="8" type="ORF">GCM10020369_54990</name>
</gene>
<keyword evidence="2 6" id="KW-0812">Transmembrane</keyword>
<keyword evidence="9" id="KW-1185">Reference proteome</keyword>
<dbReference type="InterPro" id="IPR024163">
    <property type="entry name" value="Aerotolerance_reg_N"/>
</dbReference>
<evidence type="ECO:0000313" key="8">
    <source>
        <dbReference type="EMBL" id="GAA3392606.1"/>
    </source>
</evidence>
<evidence type="ECO:0000259" key="7">
    <source>
        <dbReference type="PROSITE" id="PS50234"/>
    </source>
</evidence>
<feature type="transmembrane region" description="Helical" evidence="6">
    <location>
        <begin position="6"/>
        <end position="25"/>
    </location>
</feature>
<protein>
    <submittedName>
        <fullName evidence="8">VWA domain-containing protein</fullName>
    </submittedName>
</protein>
<dbReference type="SUPFAM" id="SSF53300">
    <property type="entry name" value="vWA-like"/>
    <property type="match status" value="1"/>
</dbReference>
<evidence type="ECO:0000256" key="3">
    <source>
        <dbReference type="ARBA" id="ARBA00022989"/>
    </source>
</evidence>
<dbReference type="PROSITE" id="PS50234">
    <property type="entry name" value="VWFA"/>
    <property type="match status" value="1"/>
</dbReference>
<accession>A0ABP6T3Z5</accession>
<evidence type="ECO:0000256" key="2">
    <source>
        <dbReference type="ARBA" id="ARBA00022692"/>
    </source>
</evidence>
<dbReference type="InterPro" id="IPR036465">
    <property type="entry name" value="vWFA_dom_sf"/>
</dbReference>
<sequence length="373" mass="39077">MSLHWPWALGALLAVPLLLFARWWLNRRRRRTAIQVSSVALIRAALPRRPSWRRRVPVLLFLAGLLVLGAGLTRPQASVTVPTDQSTILLAIDVSGSMCTTDIEPNRLAVASEAARSFIESQDNGVRIGLVAFSGIAGLLVAPTTDQEALLEAIDSLTTARGTAIGQAILTAIDAIAEINPDVAASGVNLGDSAAKPSTDPNGGTGSGPLGGYEPDSIVVLTDGSNTQGVDPVTAAEQAAARRVRVFTIGFGSTEPAPMVCTPDQISGDTTGGNWGGGPRGGGRRVQQIDEGALTQVADLTGGRYFQAKDADQLADVLSDLPSEIGMQRRDVEVTVWFVLVATVLVGAGVGLSLWWNRPRAPAPRSVVRSGRA</sequence>
<evidence type="ECO:0000256" key="5">
    <source>
        <dbReference type="SAM" id="MobiDB-lite"/>
    </source>
</evidence>
<feature type="transmembrane region" description="Helical" evidence="6">
    <location>
        <begin position="56"/>
        <end position="73"/>
    </location>
</feature>
<evidence type="ECO:0000313" key="9">
    <source>
        <dbReference type="Proteomes" id="UP001501676"/>
    </source>
</evidence>